<dbReference type="InterPro" id="IPR007621">
    <property type="entry name" value="TPM_dom"/>
</dbReference>
<evidence type="ECO:0000313" key="2">
    <source>
        <dbReference type="EMBL" id="QID17529.1"/>
    </source>
</evidence>
<evidence type="ECO:0000259" key="1">
    <source>
        <dbReference type="Pfam" id="PF04536"/>
    </source>
</evidence>
<dbReference type="AlphaFoldDB" id="A0A6C1B3G4"/>
<dbReference type="PANTHER" id="PTHR30373:SF8">
    <property type="entry name" value="BLL7265 PROTEIN"/>
    <property type="match status" value="1"/>
</dbReference>
<sequence>MDTARLIRHLLLPGWVVRRRFPEAMLIRIEQSIRRSESGHRGEIGIAIEGGLDPVSLWRGVTPRQRALDAFASLGIWDTEENTGVLIYIQLADRAVEIVADRGIDRHVSQAQWALICRDLEARFRIGEHAAGCEAAVEAIGALIATHFPRAPDDVDELPNRPIIL</sequence>
<dbReference type="EMBL" id="CP048836">
    <property type="protein sequence ID" value="QID17529.1"/>
    <property type="molecule type" value="Genomic_DNA"/>
</dbReference>
<proteinExistence type="predicted"/>
<dbReference type="Gene3D" id="3.10.310.50">
    <property type="match status" value="1"/>
</dbReference>
<accession>A0A6C1B3G4</accession>
<gene>
    <name evidence="2" type="ORF">G3580_07665</name>
</gene>
<keyword evidence="3" id="KW-1185">Reference proteome</keyword>
<dbReference type="KEGG" id="azq:G3580_07665"/>
<evidence type="ECO:0000313" key="3">
    <source>
        <dbReference type="Proteomes" id="UP000501991"/>
    </source>
</evidence>
<dbReference type="RefSeq" id="WP_173764694.1">
    <property type="nucleotide sequence ID" value="NZ_CP048836.1"/>
</dbReference>
<feature type="domain" description="TPM" evidence="1">
    <location>
        <begin position="28"/>
        <end position="142"/>
    </location>
</feature>
<organism evidence="2 3">
    <name type="scientific">Nitrogeniibacter mangrovi</name>
    <dbReference type="NCBI Taxonomy" id="2016596"/>
    <lineage>
        <taxon>Bacteria</taxon>
        <taxon>Pseudomonadati</taxon>
        <taxon>Pseudomonadota</taxon>
        <taxon>Betaproteobacteria</taxon>
        <taxon>Rhodocyclales</taxon>
        <taxon>Zoogloeaceae</taxon>
        <taxon>Nitrogeniibacter</taxon>
    </lineage>
</organism>
<protein>
    <recommendedName>
        <fullName evidence="1">TPM domain-containing protein</fullName>
    </recommendedName>
</protein>
<reference evidence="2 3" key="1">
    <citation type="submission" date="2020-02" db="EMBL/GenBank/DDBJ databases">
        <title>Nitrogenibacter mangrovi gen. nov., sp. nov. isolated from mangrove sediment, a denitrifying betaproteobacterium.</title>
        <authorList>
            <person name="Liao H."/>
            <person name="Tian Y."/>
        </authorList>
    </citation>
    <scope>NUCLEOTIDE SEQUENCE [LARGE SCALE GENOMIC DNA]</scope>
    <source>
        <strain evidence="2 3">M9-3-2</strain>
    </source>
</reference>
<dbReference type="Proteomes" id="UP000501991">
    <property type="component" value="Chromosome"/>
</dbReference>
<name>A0A6C1B3G4_9RHOO</name>
<dbReference type="PANTHER" id="PTHR30373">
    <property type="entry name" value="UPF0603 PROTEIN YGCG"/>
    <property type="match status" value="1"/>
</dbReference>
<dbReference type="Pfam" id="PF04536">
    <property type="entry name" value="TPM_phosphatase"/>
    <property type="match status" value="1"/>
</dbReference>